<dbReference type="AlphaFoldDB" id="D9SLD9"/>
<dbReference type="OrthoDB" id="1889062at2"/>
<dbReference type="HOGENOM" id="CLU_065965_0_0_9"/>
<gene>
    <name evidence="1" type="ordered locus">Clocel_1911</name>
</gene>
<accession>D9SLD9</accession>
<dbReference type="SUPFAM" id="SSF69304">
    <property type="entry name" value="Tricorn protease N-terminal domain"/>
    <property type="match status" value="1"/>
</dbReference>
<dbReference type="STRING" id="573061.Clocel_1911"/>
<organism evidence="1 2">
    <name type="scientific">Clostridium cellulovorans (strain ATCC 35296 / DSM 3052 / OCM 3 / 743B)</name>
    <dbReference type="NCBI Taxonomy" id="573061"/>
    <lineage>
        <taxon>Bacteria</taxon>
        <taxon>Bacillati</taxon>
        <taxon>Bacillota</taxon>
        <taxon>Clostridia</taxon>
        <taxon>Eubacteriales</taxon>
        <taxon>Clostridiaceae</taxon>
        <taxon>Clostridium</taxon>
    </lineage>
</organism>
<evidence type="ECO:0000313" key="1">
    <source>
        <dbReference type="EMBL" id="ADL51655.1"/>
    </source>
</evidence>
<reference evidence="1 2" key="1">
    <citation type="submission" date="2010-08" db="EMBL/GenBank/DDBJ databases">
        <title>Complete sequence of Clostridium cellulovorans 743B.</title>
        <authorList>
            <consortium name="US DOE Joint Genome Institute"/>
            <person name="Lucas S."/>
            <person name="Copeland A."/>
            <person name="Lapidus A."/>
            <person name="Cheng J.-F."/>
            <person name="Bruce D."/>
            <person name="Goodwin L."/>
            <person name="Pitluck S."/>
            <person name="Chertkov O."/>
            <person name="Detter J.C."/>
            <person name="Han C."/>
            <person name="Tapia R."/>
            <person name="Land M."/>
            <person name="Hauser L."/>
            <person name="Chang Y.-J."/>
            <person name="Jeffries C."/>
            <person name="Kyrpides N."/>
            <person name="Ivanova N."/>
            <person name="Mikhailova N."/>
            <person name="Hemme C.L."/>
            <person name="Woyke T."/>
        </authorList>
    </citation>
    <scope>NUCLEOTIDE SEQUENCE [LARGE SCALE GENOMIC DNA]</scope>
    <source>
        <strain evidence="2">ATCC 35296 / DSM 3052 / OCM 3 / 743B</strain>
    </source>
</reference>
<dbReference type="KEGG" id="ccb:Clocel_1911"/>
<proteinExistence type="predicted"/>
<dbReference type="eggNOG" id="COG0823">
    <property type="taxonomic scope" value="Bacteria"/>
</dbReference>
<dbReference type="RefSeq" id="WP_010077127.1">
    <property type="nucleotide sequence ID" value="NC_014393.1"/>
</dbReference>
<dbReference type="PROSITE" id="PS51257">
    <property type="entry name" value="PROKAR_LIPOPROTEIN"/>
    <property type="match status" value="1"/>
</dbReference>
<dbReference type="Proteomes" id="UP000002730">
    <property type="component" value="Chromosome"/>
</dbReference>
<sequence length="359" mass="41839">MARKLINILVICVITVGLSGCHIKNKGADQDTVTNIETTEDENTVNFNFPDIIIAEAKDDKIEINSLERDSLNKINTFNSLLDIKYQNKNDLYIFSRFKNAGTSLNNNYLEIIYKDNSIKLDKYFSYNFKIDSQGKYIAYASYEEDSMSTARPLTIYSLEDNKEISLKDNYKISGDLYSFEENNQLFFYALDTNSHTALFSYDLRTTDIKEVVTFGNRYCIFYKNLGDQLLYLSLDSTEEVLHIYDYEKKQDKVISNNLKKINSLIVNNNEIYLIATNKNNNTALYKINSDRDISQITYDFPKKIESNSRLALYDNKIYFTGKNDDDPKVNELYYLECESETIRQVLLHKSKYYIFSSQ</sequence>
<keyword evidence="2" id="KW-1185">Reference proteome</keyword>
<evidence type="ECO:0000313" key="2">
    <source>
        <dbReference type="Proteomes" id="UP000002730"/>
    </source>
</evidence>
<name>D9SLD9_CLOC7</name>
<evidence type="ECO:0008006" key="3">
    <source>
        <dbReference type="Google" id="ProtNLM"/>
    </source>
</evidence>
<dbReference type="EMBL" id="CP002160">
    <property type="protein sequence ID" value="ADL51655.1"/>
    <property type="molecule type" value="Genomic_DNA"/>
</dbReference>
<protein>
    <recommendedName>
        <fullName evidence="3">Lipoprotein</fullName>
    </recommendedName>
</protein>